<dbReference type="CDD" id="cd19437">
    <property type="entry name" value="lipocalin_apoD-like"/>
    <property type="match status" value="1"/>
</dbReference>
<dbReference type="GO" id="GO:0005737">
    <property type="term" value="C:cytoplasm"/>
    <property type="evidence" value="ECO:0007669"/>
    <property type="project" value="TreeGrafter"/>
</dbReference>
<evidence type="ECO:0000256" key="7">
    <source>
        <dbReference type="ARBA" id="ARBA00023121"/>
    </source>
</evidence>
<dbReference type="AlphaFoldDB" id="A0A0L0CM50"/>
<feature type="non-terminal residue" evidence="12">
    <location>
        <position position="1"/>
    </location>
</feature>
<keyword evidence="8" id="KW-1015">Disulfide bond</keyword>
<dbReference type="GO" id="GO:0006629">
    <property type="term" value="P:lipid metabolic process"/>
    <property type="evidence" value="ECO:0007669"/>
    <property type="project" value="TreeGrafter"/>
</dbReference>
<feature type="non-terminal residue" evidence="12">
    <location>
        <position position="189"/>
    </location>
</feature>
<dbReference type="EMBL" id="JRES01000204">
    <property type="protein sequence ID" value="KNC33322.1"/>
    <property type="molecule type" value="Genomic_DNA"/>
</dbReference>
<dbReference type="OrthoDB" id="565904at2759"/>
<dbReference type="InterPro" id="IPR012674">
    <property type="entry name" value="Calycin"/>
</dbReference>
<dbReference type="PRINTS" id="PR00179">
    <property type="entry name" value="LIPOCALIN"/>
</dbReference>
<proteinExistence type="inferred from homology"/>
<organism evidence="12 13">
    <name type="scientific">Lucilia cuprina</name>
    <name type="common">Green bottle fly</name>
    <name type="synonym">Australian sheep blowfly</name>
    <dbReference type="NCBI Taxonomy" id="7375"/>
    <lineage>
        <taxon>Eukaryota</taxon>
        <taxon>Metazoa</taxon>
        <taxon>Ecdysozoa</taxon>
        <taxon>Arthropoda</taxon>
        <taxon>Hexapoda</taxon>
        <taxon>Insecta</taxon>
        <taxon>Pterygota</taxon>
        <taxon>Neoptera</taxon>
        <taxon>Endopterygota</taxon>
        <taxon>Diptera</taxon>
        <taxon>Brachycera</taxon>
        <taxon>Muscomorpha</taxon>
        <taxon>Oestroidea</taxon>
        <taxon>Calliphoridae</taxon>
        <taxon>Luciliinae</taxon>
        <taxon>Lucilia</taxon>
    </lineage>
</organism>
<dbReference type="InterPro" id="IPR003057">
    <property type="entry name" value="Invtbrt_color"/>
</dbReference>
<dbReference type="OMA" id="HKYLGRW"/>
<feature type="signal peptide" evidence="10">
    <location>
        <begin position="1"/>
        <end position="16"/>
    </location>
</feature>
<dbReference type="PANTHER" id="PTHR10612:SF34">
    <property type="entry name" value="APOLIPOPROTEIN D"/>
    <property type="match status" value="1"/>
</dbReference>
<evidence type="ECO:0000256" key="3">
    <source>
        <dbReference type="ARBA" id="ARBA00019890"/>
    </source>
</evidence>
<keyword evidence="7" id="KW-0446">Lipid-binding</keyword>
<comment type="similarity">
    <text evidence="2">Belongs to the calycin superfamily. Lipocalin family.</text>
</comment>
<dbReference type="PRINTS" id="PR01273">
    <property type="entry name" value="INVTBRTCOLOR"/>
</dbReference>
<evidence type="ECO:0000256" key="9">
    <source>
        <dbReference type="ARBA" id="ARBA00023180"/>
    </source>
</evidence>
<dbReference type="PANTHER" id="PTHR10612">
    <property type="entry name" value="APOLIPOPROTEIN D"/>
    <property type="match status" value="1"/>
</dbReference>
<reference evidence="12 13" key="1">
    <citation type="journal article" date="2015" name="Nat. Commun.">
        <title>Lucilia cuprina genome unlocks parasitic fly biology to underpin future interventions.</title>
        <authorList>
            <person name="Anstead C.A."/>
            <person name="Korhonen P.K."/>
            <person name="Young N.D."/>
            <person name="Hall R.S."/>
            <person name="Jex A.R."/>
            <person name="Murali S.C."/>
            <person name="Hughes D.S."/>
            <person name="Lee S.F."/>
            <person name="Perry T."/>
            <person name="Stroehlein A.J."/>
            <person name="Ansell B.R."/>
            <person name="Breugelmans B."/>
            <person name="Hofmann A."/>
            <person name="Qu J."/>
            <person name="Dugan S."/>
            <person name="Lee S.L."/>
            <person name="Chao H."/>
            <person name="Dinh H."/>
            <person name="Han Y."/>
            <person name="Doddapaneni H.V."/>
            <person name="Worley K.C."/>
            <person name="Muzny D.M."/>
            <person name="Ioannidis P."/>
            <person name="Waterhouse R.M."/>
            <person name="Zdobnov E.M."/>
            <person name="James P.J."/>
            <person name="Bagnall N.H."/>
            <person name="Kotze A.C."/>
            <person name="Gibbs R.A."/>
            <person name="Richards S."/>
            <person name="Batterham P."/>
            <person name="Gasser R.B."/>
        </authorList>
    </citation>
    <scope>NUCLEOTIDE SEQUENCE [LARGE SCALE GENOMIC DNA]</scope>
    <source>
        <strain evidence="12 13">LS</strain>
        <tissue evidence="12">Full body</tissue>
    </source>
</reference>
<evidence type="ECO:0000256" key="4">
    <source>
        <dbReference type="ARBA" id="ARBA00022448"/>
    </source>
</evidence>
<feature type="chain" id="PRO_5005536548" description="Apolipoprotein D" evidence="10">
    <location>
        <begin position="17"/>
        <end position="189"/>
    </location>
</feature>
<dbReference type="GO" id="GO:0000302">
    <property type="term" value="P:response to reactive oxygen species"/>
    <property type="evidence" value="ECO:0007669"/>
    <property type="project" value="TreeGrafter"/>
</dbReference>
<protein>
    <recommendedName>
        <fullName evidence="3">Apolipoprotein D</fullName>
    </recommendedName>
</protein>
<dbReference type="GO" id="GO:0008289">
    <property type="term" value="F:lipid binding"/>
    <property type="evidence" value="ECO:0007669"/>
    <property type="project" value="UniProtKB-KW"/>
</dbReference>
<feature type="domain" description="Lipocalin/cytosolic fatty-acid binding" evidence="11">
    <location>
        <begin position="34"/>
        <end position="181"/>
    </location>
</feature>
<dbReference type="GO" id="GO:0005576">
    <property type="term" value="C:extracellular region"/>
    <property type="evidence" value="ECO:0007669"/>
    <property type="project" value="UniProtKB-SubCell"/>
</dbReference>
<evidence type="ECO:0000256" key="6">
    <source>
        <dbReference type="ARBA" id="ARBA00022729"/>
    </source>
</evidence>
<evidence type="ECO:0000256" key="8">
    <source>
        <dbReference type="ARBA" id="ARBA00023157"/>
    </source>
</evidence>
<evidence type="ECO:0000256" key="1">
    <source>
        <dbReference type="ARBA" id="ARBA00004613"/>
    </source>
</evidence>
<evidence type="ECO:0000313" key="12">
    <source>
        <dbReference type="EMBL" id="KNC33322.1"/>
    </source>
</evidence>
<keyword evidence="4" id="KW-0813">Transport</keyword>
<dbReference type="Gene3D" id="2.40.128.20">
    <property type="match status" value="1"/>
</dbReference>
<dbReference type="Pfam" id="PF08212">
    <property type="entry name" value="Lipocalin_2"/>
    <property type="match status" value="1"/>
</dbReference>
<sequence>FLTLTILIAASTLIPAQIITPGSCPHNIQVVENFDVNKYLGKWYEYAKYPVHFEKNGKCIWAEYTLNNQNSIKVKNALINENTNIYSDIMGSATLVSNAKLLVKFPVSPVITVSSNYWILATDYDNYAVVYSCIPKSDNSHGTIVWILTRQPIPQPNIVEKSMDILKQNNISLQELKVTNQISCSEGNV</sequence>
<keyword evidence="9" id="KW-0325">Glycoprotein</keyword>
<dbReference type="InterPro" id="IPR022271">
    <property type="entry name" value="Lipocalin_ApoD"/>
</dbReference>
<comment type="subcellular location">
    <subcellularLocation>
        <location evidence="1">Secreted</location>
    </subcellularLocation>
</comment>
<dbReference type="Proteomes" id="UP000037069">
    <property type="component" value="Unassembled WGS sequence"/>
</dbReference>
<evidence type="ECO:0000256" key="2">
    <source>
        <dbReference type="ARBA" id="ARBA00006889"/>
    </source>
</evidence>
<name>A0A0L0CM50_LUCCU</name>
<dbReference type="InterPro" id="IPR000566">
    <property type="entry name" value="Lipocln_cytosolic_FA-bd_dom"/>
</dbReference>
<gene>
    <name evidence="12" type="ORF">FF38_06073</name>
</gene>
<dbReference type="PIRSF" id="PIRSF036893">
    <property type="entry name" value="Lipocalin_ApoD"/>
    <property type="match status" value="1"/>
</dbReference>
<dbReference type="SUPFAM" id="SSF50814">
    <property type="entry name" value="Lipocalins"/>
    <property type="match status" value="1"/>
</dbReference>
<evidence type="ECO:0000256" key="10">
    <source>
        <dbReference type="SAM" id="SignalP"/>
    </source>
</evidence>
<keyword evidence="5" id="KW-0964">Secreted</keyword>
<accession>A0A0L0CM50</accession>
<keyword evidence="6 10" id="KW-0732">Signal</keyword>
<dbReference type="FunFam" id="2.40.128.20:FF:000003">
    <property type="entry name" value="Apolipoprotein D"/>
    <property type="match status" value="1"/>
</dbReference>
<comment type="caution">
    <text evidence="12">The sequence shown here is derived from an EMBL/GenBank/DDBJ whole genome shotgun (WGS) entry which is preliminary data.</text>
</comment>
<evidence type="ECO:0000313" key="13">
    <source>
        <dbReference type="Proteomes" id="UP000037069"/>
    </source>
</evidence>
<dbReference type="GO" id="GO:0031409">
    <property type="term" value="F:pigment binding"/>
    <property type="evidence" value="ECO:0007669"/>
    <property type="project" value="InterPro"/>
</dbReference>
<evidence type="ECO:0000259" key="11">
    <source>
        <dbReference type="Pfam" id="PF08212"/>
    </source>
</evidence>
<keyword evidence="13" id="KW-1185">Reference proteome</keyword>
<evidence type="ECO:0000256" key="5">
    <source>
        <dbReference type="ARBA" id="ARBA00022525"/>
    </source>
</evidence>